<proteinExistence type="predicted"/>
<dbReference type="EMBL" id="BONG01000015">
    <property type="protein sequence ID" value="GIF89331.1"/>
    <property type="molecule type" value="Genomic_DNA"/>
</dbReference>
<evidence type="ECO:0008006" key="3">
    <source>
        <dbReference type="Google" id="ProtNLM"/>
    </source>
</evidence>
<gene>
    <name evidence="1" type="ORF">Cch02nite_27750</name>
</gene>
<dbReference type="AlphaFoldDB" id="A0A8J3JQM9"/>
<dbReference type="Proteomes" id="UP000619293">
    <property type="component" value="Unassembled WGS sequence"/>
</dbReference>
<organism evidence="1 2">
    <name type="scientific">Catellatospora chokoriensis</name>
    <dbReference type="NCBI Taxonomy" id="310353"/>
    <lineage>
        <taxon>Bacteria</taxon>
        <taxon>Bacillati</taxon>
        <taxon>Actinomycetota</taxon>
        <taxon>Actinomycetes</taxon>
        <taxon>Micromonosporales</taxon>
        <taxon>Micromonosporaceae</taxon>
        <taxon>Catellatospora</taxon>
    </lineage>
</organism>
<protein>
    <recommendedName>
        <fullName evidence="3">DNA-binding protein</fullName>
    </recommendedName>
</protein>
<sequence length="151" mass="16318">MPGLTDGMVDAHETDDLFVPPDAGRARAMRDFAALTRIAERHAATNGRRDRWRNAAVLDPYEAVCLAVSLAAGSALPEPDEAPLDEADLTAALTLLPRVRADFDALEIGLLDLARARGLTWQSIAFGLGLGTPQAARQRYERLTGRTRPAD</sequence>
<reference evidence="1 2" key="1">
    <citation type="submission" date="2021-01" db="EMBL/GenBank/DDBJ databases">
        <title>Whole genome shotgun sequence of Catellatospora chokoriensis NBRC 107358.</title>
        <authorList>
            <person name="Komaki H."/>
            <person name="Tamura T."/>
        </authorList>
    </citation>
    <scope>NUCLEOTIDE SEQUENCE [LARGE SCALE GENOMIC DNA]</scope>
    <source>
        <strain evidence="1 2">NBRC 107358</strain>
    </source>
</reference>
<evidence type="ECO:0000313" key="2">
    <source>
        <dbReference type="Proteomes" id="UP000619293"/>
    </source>
</evidence>
<accession>A0A8J3JQM9</accession>
<name>A0A8J3JQM9_9ACTN</name>
<evidence type="ECO:0000313" key="1">
    <source>
        <dbReference type="EMBL" id="GIF89331.1"/>
    </source>
</evidence>
<keyword evidence="2" id="KW-1185">Reference proteome</keyword>
<comment type="caution">
    <text evidence="1">The sequence shown here is derived from an EMBL/GenBank/DDBJ whole genome shotgun (WGS) entry which is preliminary data.</text>
</comment>